<comment type="caution">
    <text evidence="2">The sequence shown here is derived from an EMBL/GenBank/DDBJ whole genome shotgun (WGS) entry which is preliminary data.</text>
</comment>
<proteinExistence type="predicted"/>
<dbReference type="Proteomes" id="UP001597277">
    <property type="component" value="Unassembled WGS sequence"/>
</dbReference>
<dbReference type="PROSITE" id="PS51257">
    <property type="entry name" value="PROKAR_LIPOPROTEIN"/>
    <property type="match status" value="1"/>
</dbReference>
<accession>A0ABW4L765</accession>
<keyword evidence="1" id="KW-0732">Signal</keyword>
<keyword evidence="3" id="KW-1185">Reference proteome</keyword>
<evidence type="ECO:0000256" key="1">
    <source>
        <dbReference type="SAM" id="SignalP"/>
    </source>
</evidence>
<evidence type="ECO:0000313" key="3">
    <source>
        <dbReference type="Proteomes" id="UP001597277"/>
    </source>
</evidence>
<organism evidence="2 3">
    <name type="scientific">Georgenia deserti</name>
    <dbReference type="NCBI Taxonomy" id="2093781"/>
    <lineage>
        <taxon>Bacteria</taxon>
        <taxon>Bacillati</taxon>
        <taxon>Actinomycetota</taxon>
        <taxon>Actinomycetes</taxon>
        <taxon>Micrococcales</taxon>
        <taxon>Bogoriellaceae</taxon>
        <taxon>Georgenia</taxon>
    </lineage>
</organism>
<evidence type="ECO:0000313" key="2">
    <source>
        <dbReference type="EMBL" id="MFD1719150.1"/>
    </source>
</evidence>
<gene>
    <name evidence="2" type="ORF">ACFSE6_15010</name>
</gene>
<dbReference type="RefSeq" id="WP_388008848.1">
    <property type="nucleotide sequence ID" value="NZ_JBHUEE010000008.1"/>
</dbReference>
<sequence length="124" mass="12945">MGARAPVLVSALTVGALALSGCQGTIAIGAVSRCDAPVEVDVVRFAEDADVDPEWTTIHPSDRSGVRAVGEHADSVYVMVRRAGDQTQENRTIAITKLAEPPADADYDKEIELTGALCPPAAES</sequence>
<feature type="signal peptide" evidence="1">
    <location>
        <begin position="1"/>
        <end position="18"/>
    </location>
</feature>
<feature type="chain" id="PRO_5045379481" description="Lipoprotein" evidence="1">
    <location>
        <begin position="19"/>
        <end position="124"/>
    </location>
</feature>
<reference evidence="3" key="1">
    <citation type="journal article" date="2019" name="Int. J. Syst. Evol. Microbiol.">
        <title>The Global Catalogue of Microorganisms (GCM) 10K type strain sequencing project: providing services to taxonomists for standard genome sequencing and annotation.</title>
        <authorList>
            <consortium name="The Broad Institute Genomics Platform"/>
            <consortium name="The Broad Institute Genome Sequencing Center for Infectious Disease"/>
            <person name="Wu L."/>
            <person name="Ma J."/>
        </authorList>
    </citation>
    <scope>NUCLEOTIDE SEQUENCE [LARGE SCALE GENOMIC DNA]</scope>
    <source>
        <strain evidence="3">JCM 17130</strain>
    </source>
</reference>
<name>A0ABW4L765_9MICO</name>
<dbReference type="EMBL" id="JBHUEE010000008">
    <property type="protein sequence ID" value="MFD1719150.1"/>
    <property type="molecule type" value="Genomic_DNA"/>
</dbReference>
<evidence type="ECO:0008006" key="4">
    <source>
        <dbReference type="Google" id="ProtNLM"/>
    </source>
</evidence>
<protein>
    <recommendedName>
        <fullName evidence="4">Lipoprotein</fullName>
    </recommendedName>
</protein>